<reference evidence="2 3" key="1">
    <citation type="submission" date="2016-10" db="EMBL/GenBank/DDBJ databases">
        <authorList>
            <person name="de Groot N.N."/>
        </authorList>
    </citation>
    <scope>NUCLEOTIDE SEQUENCE [LARGE SCALE GENOMIC DNA]</scope>
    <source>
        <strain evidence="2 3">DSM 22489</strain>
    </source>
</reference>
<evidence type="ECO:0000313" key="2">
    <source>
        <dbReference type="EMBL" id="SEG61702.1"/>
    </source>
</evidence>
<evidence type="ECO:0000313" key="3">
    <source>
        <dbReference type="Proteomes" id="UP000236728"/>
    </source>
</evidence>
<feature type="transmembrane region" description="Helical" evidence="1">
    <location>
        <begin position="181"/>
        <end position="202"/>
    </location>
</feature>
<feature type="transmembrane region" description="Helical" evidence="1">
    <location>
        <begin position="147"/>
        <end position="169"/>
    </location>
</feature>
<feature type="transmembrane region" description="Helical" evidence="1">
    <location>
        <begin position="38"/>
        <end position="59"/>
    </location>
</feature>
<name>A0A1H6BM26_9BACT</name>
<dbReference type="AlphaFoldDB" id="A0A1H6BM26"/>
<feature type="transmembrane region" description="Helical" evidence="1">
    <location>
        <begin position="71"/>
        <end position="91"/>
    </location>
</feature>
<gene>
    <name evidence="2" type="ORF">SAMN05421819_3830</name>
</gene>
<feature type="transmembrane region" description="Helical" evidence="1">
    <location>
        <begin position="214"/>
        <end position="235"/>
    </location>
</feature>
<dbReference type="RefSeq" id="WP_103934678.1">
    <property type="nucleotide sequence ID" value="NZ_FNVA01000007.1"/>
</dbReference>
<keyword evidence="1" id="KW-0812">Transmembrane</keyword>
<dbReference type="EMBL" id="FNVA01000007">
    <property type="protein sequence ID" value="SEG61702.1"/>
    <property type="molecule type" value="Genomic_DNA"/>
</dbReference>
<dbReference type="Proteomes" id="UP000236728">
    <property type="component" value="Unassembled WGS sequence"/>
</dbReference>
<protein>
    <submittedName>
        <fullName evidence="2">Uncharacterized protein</fullName>
    </submittedName>
</protein>
<accession>A0A1H6BM26</accession>
<dbReference type="OrthoDB" id="110048at2"/>
<keyword evidence="3" id="KW-1185">Reference proteome</keyword>
<organism evidence="2 3">
    <name type="scientific">Bryocella elongata</name>
    <dbReference type="NCBI Taxonomy" id="863522"/>
    <lineage>
        <taxon>Bacteria</taxon>
        <taxon>Pseudomonadati</taxon>
        <taxon>Acidobacteriota</taxon>
        <taxon>Terriglobia</taxon>
        <taxon>Terriglobales</taxon>
        <taxon>Acidobacteriaceae</taxon>
        <taxon>Bryocella</taxon>
    </lineage>
</organism>
<evidence type="ECO:0000256" key="1">
    <source>
        <dbReference type="SAM" id="Phobius"/>
    </source>
</evidence>
<sequence length="316" mass="35059">MQTKVLLEYANIAEVFLSIVVMLVMWRRRVLRNFPVLGVYLGVQTFNVATSTALIFFRKEMHLNKVIAYDIYFWTYWFCYAVQAVLLVFIIRSVFSIAMKPLEGLQQLGKIIFRWIVAVSIVLSVVVVAGNLVSWANRSMMEAITTIASQVHEGTCILTLCLLLFVCFAAHPLGLTPRSRIFGVSLGLGIIAATNLVQAAWYTSNSAHNLYSPVYFITIGGSVISLIVWGTYFALPEPERRMILLPTTSPFFFWNKVSEALGDDPGHVAVAGFTPDMLAPGELTVLTAMSKAARARDTQNSADALAHMNELHSVAQ</sequence>
<keyword evidence="1" id="KW-0472">Membrane</keyword>
<feature type="transmembrane region" description="Helical" evidence="1">
    <location>
        <begin position="6"/>
        <end position="26"/>
    </location>
</feature>
<proteinExistence type="predicted"/>
<keyword evidence="1" id="KW-1133">Transmembrane helix</keyword>
<feature type="transmembrane region" description="Helical" evidence="1">
    <location>
        <begin position="112"/>
        <end position="135"/>
    </location>
</feature>